<gene>
    <name evidence="2" type="ORF">PtA15_13A476</name>
</gene>
<name>A0ABY7D1G9_9BASI</name>
<evidence type="ECO:0000256" key="1">
    <source>
        <dbReference type="SAM" id="MobiDB-lite"/>
    </source>
</evidence>
<feature type="region of interest" description="Disordered" evidence="1">
    <location>
        <begin position="190"/>
        <end position="270"/>
    </location>
</feature>
<feature type="region of interest" description="Disordered" evidence="1">
    <location>
        <begin position="1"/>
        <end position="55"/>
    </location>
</feature>
<keyword evidence="3" id="KW-1185">Reference proteome</keyword>
<dbReference type="RefSeq" id="XP_053026630.1">
    <property type="nucleotide sequence ID" value="XM_053162677.1"/>
</dbReference>
<evidence type="ECO:0000313" key="3">
    <source>
        <dbReference type="Proteomes" id="UP001164743"/>
    </source>
</evidence>
<protein>
    <submittedName>
        <fullName evidence="2">Uncharacterized protein</fullName>
    </submittedName>
</protein>
<feature type="compositionally biased region" description="Polar residues" evidence="1">
    <location>
        <begin position="18"/>
        <end position="38"/>
    </location>
</feature>
<organism evidence="2 3">
    <name type="scientific">Puccinia triticina</name>
    <dbReference type="NCBI Taxonomy" id="208348"/>
    <lineage>
        <taxon>Eukaryota</taxon>
        <taxon>Fungi</taxon>
        <taxon>Dikarya</taxon>
        <taxon>Basidiomycota</taxon>
        <taxon>Pucciniomycotina</taxon>
        <taxon>Pucciniomycetes</taxon>
        <taxon>Pucciniales</taxon>
        <taxon>Pucciniaceae</taxon>
        <taxon>Puccinia</taxon>
    </lineage>
</organism>
<evidence type="ECO:0000313" key="2">
    <source>
        <dbReference type="EMBL" id="WAQ91075.1"/>
    </source>
</evidence>
<accession>A0ABY7D1G9</accession>
<dbReference type="GeneID" id="77803572"/>
<sequence length="270" mass="29547">MRRRDTKPAGHRHDHPTHPTTQSTRQKPRHNSPNNEMTSRLGPLEKSGLGPTAPERTYTQINSIHLSAKSPRLAPTRTRRIIPNPSIETGIEKLVPSIVVDQHLALKIIELAGVQRLTGLRKLQSASPIDLHPTLKPSLHPFSPNRPTTRGGHRPEQALDPLPPSQRPSAESWAQPPRAMKYVTEAPDIPAPTSALRTHDASETPSTNTQRLPPQEPSPLPTQLTPLPNRTFTSHHDATGPCTLATTGTIAESGDEKTSLNQPHDSPKPP</sequence>
<proteinExistence type="predicted"/>
<feature type="compositionally biased region" description="Basic residues" evidence="1">
    <location>
        <begin position="1"/>
        <end position="15"/>
    </location>
</feature>
<dbReference type="EMBL" id="CP110433">
    <property type="protein sequence ID" value="WAQ91075.1"/>
    <property type="molecule type" value="Genomic_DNA"/>
</dbReference>
<reference evidence="2" key="1">
    <citation type="submission" date="2022-10" db="EMBL/GenBank/DDBJ databases">
        <title>Puccinia triticina Genome sequencing and assembly.</title>
        <authorList>
            <person name="Li C."/>
        </authorList>
    </citation>
    <scope>NUCLEOTIDE SEQUENCE</scope>
    <source>
        <strain evidence="2">Pt15</strain>
    </source>
</reference>
<dbReference type="Proteomes" id="UP001164743">
    <property type="component" value="Chromosome 13A"/>
</dbReference>
<feature type="region of interest" description="Disordered" evidence="1">
    <location>
        <begin position="130"/>
        <end position="176"/>
    </location>
</feature>